<evidence type="ECO:0000313" key="6">
    <source>
        <dbReference type="Proteomes" id="UP001501285"/>
    </source>
</evidence>
<evidence type="ECO:0000256" key="1">
    <source>
        <dbReference type="ARBA" id="ARBA00023015"/>
    </source>
</evidence>
<protein>
    <submittedName>
        <fullName evidence="5">DeoR/GlpR family DNA-binding transcription regulator</fullName>
    </submittedName>
</protein>
<dbReference type="PANTHER" id="PTHR30363:SF44">
    <property type="entry name" value="AGA OPERON TRANSCRIPTIONAL REPRESSOR-RELATED"/>
    <property type="match status" value="1"/>
</dbReference>
<dbReference type="GO" id="GO:0003677">
    <property type="term" value="F:DNA binding"/>
    <property type="evidence" value="ECO:0007669"/>
    <property type="project" value="UniProtKB-KW"/>
</dbReference>
<dbReference type="SMART" id="SM00420">
    <property type="entry name" value="HTH_DEOR"/>
    <property type="match status" value="1"/>
</dbReference>
<keyword evidence="2 5" id="KW-0238">DNA-binding</keyword>
<sequence>MLASQRRSVILELVQESGAVKVSDLVERLGVSDMTIRRDIERLSGDGLLERVHGGALALDGTRSSDEPGFSAKSRLQLAQKLAIGRAAARHVEAGSSIGISAGTTTYELARAVKDVPDLTVVTNSVPVAQLLHDSGTPGQTVVLTGGVRTPSDALVGPVAVAALRSLHVDILFLGAHGVEGRTGLTTPNLVEAETNRALVESARRVCLLADSSKWGTVGLSTFADLADVDLFVTDAAFPERAREAVREMVGSLEIAEA</sequence>
<reference evidence="5 6" key="1">
    <citation type="journal article" date="2019" name="Int. J. Syst. Evol. Microbiol.">
        <title>The Global Catalogue of Microorganisms (GCM) 10K type strain sequencing project: providing services to taxonomists for standard genome sequencing and annotation.</title>
        <authorList>
            <consortium name="The Broad Institute Genomics Platform"/>
            <consortium name="The Broad Institute Genome Sequencing Center for Infectious Disease"/>
            <person name="Wu L."/>
            <person name="Ma J."/>
        </authorList>
    </citation>
    <scope>NUCLEOTIDE SEQUENCE [LARGE SCALE GENOMIC DNA]</scope>
    <source>
        <strain evidence="5 6">JCM 14283</strain>
    </source>
</reference>
<dbReference type="PROSITE" id="PS00894">
    <property type="entry name" value="HTH_DEOR_1"/>
    <property type="match status" value="1"/>
</dbReference>
<organism evidence="5 6">
    <name type="scientific">Terrabacter terrae</name>
    <dbReference type="NCBI Taxonomy" id="318434"/>
    <lineage>
        <taxon>Bacteria</taxon>
        <taxon>Bacillati</taxon>
        <taxon>Actinomycetota</taxon>
        <taxon>Actinomycetes</taxon>
        <taxon>Micrococcales</taxon>
        <taxon>Intrasporangiaceae</taxon>
        <taxon>Terrabacter</taxon>
    </lineage>
</organism>
<dbReference type="InterPro" id="IPR014036">
    <property type="entry name" value="DeoR-like_C"/>
</dbReference>
<dbReference type="PANTHER" id="PTHR30363">
    <property type="entry name" value="HTH-TYPE TRANSCRIPTIONAL REGULATOR SRLR-RELATED"/>
    <property type="match status" value="1"/>
</dbReference>
<dbReference type="EMBL" id="BAAANB010000020">
    <property type="protein sequence ID" value="GAA2030177.1"/>
    <property type="molecule type" value="Genomic_DNA"/>
</dbReference>
<keyword evidence="3" id="KW-0804">Transcription</keyword>
<evidence type="ECO:0000256" key="3">
    <source>
        <dbReference type="ARBA" id="ARBA00023163"/>
    </source>
</evidence>
<comment type="caution">
    <text evidence="5">The sequence shown here is derived from an EMBL/GenBank/DDBJ whole genome shotgun (WGS) entry which is preliminary data.</text>
</comment>
<proteinExistence type="predicted"/>
<dbReference type="PROSITE" id="PS51000">
    <property type="entry name" value="HTH_DEOR_2"/>
    <property type="match status" value="1"/>
</dbReference>
<keyword evidence="1" id="KW-0805">Transcription regulation</keyword>
<accession>A0ABN2U8J1</accession>
<dbReference type="Gene3D" id="3.40.50.1360">
    <property type="match status" value="1"/>
</dbReference>
<dbReference type="SUPFAM" id="SSF100950">
    <property type="entry name" value="NagB/RpiA/CoA transferase-like"/>
    <property type="match status" value="1"/>
</dbReference>
<dbReference type="SUPFAM" id="SSF46785">
    <property type="entry name" value="Winged helix' DNA-binding domain"/>
    <property type="match status" value="1"/>
</dbReference>
<dbReference type="InterPro" id="IPR050313">
    <property type="entry name" value="Carb_Metab_HTH_regulators"/>
</dbReference>
<feature type="domain" description="HTH deoR-type" evidence="4">
    <location>
        <begin position="3"/>
        <end position="58"/>
    </location>
</feature>
<dbReference type="InterPro" id="IPR037171">
    <property type="entry name" value="NagB/RpiA_transferase-like"/>
</dbReference>
<dbReference type="InterPro" id="IPR036390">
    <property type="entry name" value="WH_DNA-bd_sf"/>
</dbReference>
<dbReference type="Pfam" id="PF08220">
    <property type="entry name" value="HTH_DeoR"/>
    <property type="match status" value="1"/>
</dbReference>
<name>A0ABN2U8J1_9MICO</name>
<evidence type="ECO:0000259" key="4">
    <source>
        <dbReference type="PROSITE" id="PS51000"/>
    </source>
</evidence>
<dbReference type="Proteomes" id="UP001501285">
    <property type="component" value="Unassembled WGS sequence"/>
</dbReference>
<dbReference type="Pfam" id="PF00455">
    <property type="entry name" value="DeoRC"/>
    <property type="match status" value="1"/>
</dbReference>
<dbReference type="SMART" id="SM01134">
    <property type="entry name" value="DeoRC"/>
    <property type="match status" value="1"/>
</dbReference>
<keyword evidence="6" id="KW-1185">Reference proteome</keyword>
<dbReference type="Gene3D" id="1.10.10.10">
    <property type="entry name" value="Winged helix-like DNA-binding domain superfamily/Winged helix DNA-binding domain"/>
    <property type="match status" value="1"/>
</dbReference>
<dbReference type="PRINTS" id="PR00037">
    <property type="entry name" value="HTHLACR"/>
</dbReference>
<dbReference type="InterPro" id="IPR018356">
    <property type="entry name" value="Tscrpt_reg_HTH_DeoR_CS"/>
</dbReference>
<dbReference type="RefSeq" id="WP_343990762.1">
    <property type="nucleotide sequence ID" value="NZ_BAAANB010000020.1"/>
</dbReference>
<dbReference type="InterPro" id="IPR036388">
    <property type="entry name" value="WH-like_DNA-bd_sf"/>
</dbReference>
<evidence type="ECO:0000256" key="2">
    <source>
        <dbReference type="ARBA" id="ARBA00023125"/>
    </source>
</evidence>
<dbReference type="InterPro" id="IPR001034">
    <property type="entry name" value="DeoR_HTH"/>
</dbReference>
<gene>
    <name evidence="5" type="ORF">GCM10009740_19810</name>
</gene>
<evidence type="ECO:0000313" key="5">
    <source>
        <dbReference type="EMBL" id="GAA2030177.1"/>
    </source>
</evidence>